<reference evidence="9 10" key="1">
    <citation type="submission" date="2018-08" db="EMBL/GenBank/DDBJ databases">
        <title>Bacillus chawlae sp. nov., Bacillus glennii sp. nov., and Bacillus saganii sp. nov. Isolated from the Vehicle Assembly Building at Kennedy Space Center where the Viking Spacecraft were Assembled.</title>
        <authorList>
            <person name="Seuylemezian A."/>
            <person name="Vaishampayan P."/>
        </authorList>
    </citation>
    <scope>NUCLEOTIDE SEQUENCE [LARGE SCALE GENOMIC DNA]</scope>
    <source>
        <strain evidence="9 10">V47-23a</strain>
    </source>
</reference>
<dbReference type="Pfam" id="PF09335">
    <property type="entry name" value="VTT_dom"/>
    <property type="match status" value="1"/>
</dbReference>
<feature type="transmembrane region" description="Helical" evidence="7">
    <location>
        <begin position="50"/>
        <end position="72"/>
    </location>
</feature>
<evidence type="ECO:0000313" key="9">
    <source>
        <dbReference type="EMBL" id="RFU69712.1"/>
    </source>
</evidence>
<evidence type="ECO:0000256" key="2">
    <source>
        <dbReference type="ARBA" id="ARBA00010792"/>
    </source>
</evidence>
<dbReference type="InterPro" id="IPR032816">
    <property type="entry name" value="VTT_dom"/>
</dbReference>
<organism evidence="9 10">
    <name type="scientific">Peribacillus saganii</name>
    <dbReference type="NCBI Taxonomy" id="2303992"/>
    <lineage>
        <taxon>Bacteria</taxon>
        <taxon>Bacillati</taxon>
        <taxon>Bacillota</taxon>
        <taxon>Bacilli</taxon>
        <taxon>Bacillales</taxon>
        <taxon>Bacillaceae</taxon>
        <taxon>Peribacillus</taxon>
    </lineage>
</organism>
<feature type="transmembrane region" description="Helical" evidence="7">
    <location>
        <begin position="175"/>
        <end position="196"/>
    </location>
</feature>
<keyword evidence="3" id="KW-1003">Cell membrane</keyword>
<protein>
    <submittedName>
        <fullName evidence="9">DedA family protein</fullName>
    </submittedName>
</protein>
<evidence type="ECO:0000256" key="4">
    <source>
        <dbReference type="ARBA" id="ARBA00022692"/>
    </source>
</evidence>
<evidence type="ECO:0000256" key="1">
    <source>
        <dbReference type="ARBA" id="ARBA00004651"/>
    </source>
</evidence>
<dbReference type="EMBL" id="QVTE01000022">
    <property type="protein sequence ID" value="RFU69712.1"/>
    <property type="molecule type" value="Genomic_DNA"/>
</dbReference>
<feature type="domain" description="VTT" evidence="8">
    <location>
        <begin position="30"/>
        <end position="160"/>
    </location>
</feature>
<dbReference type="Proteomes" id="UP000264541">
    <property type="component" value="Unassembled WGS sequence"/>
</dbReference>
<keyword evidence="6 7" id="KW-0472">Membrane</keyword>
<dbReference type="GO" id="GO:0005886">
    <property type="term" value="C:plasma membrane"/>
    <property type="evidence" value="ECO:0007669"/>
    <property type="project" value="UniProtKB-SubCell"/>
</dbReference>
<accession>A0A372LR98</accession>
<gene>
    <name evidence="9" type="ORF">D0469_08915</name>
</gene>
<proteinExistence type="inferred from homology"/>
<evidence type="ECO:0000313" key="10">
    <source>
        <dbReference type="Proteomes" id="UP000264541"/>
    </source>
</evidence>
<comment type="similarity">
    <text evidence="2">Belongs to the DedA family.</text>
</comment>
<dbReference type="PANTHER" id="PTHR42709:SF6">
    <property type="entry name" value="UNDECAPRENYL PHOSPHATE TRANSPORTER A"/>
    <property type="match status" value="1"/>
</dbReference>
<dbReference type="RefSeq" id="WP_117326400.1">
    <property type="nucleotide sequence ID" value="NZ_QVTE01000022.1"/>
</dbReference>
<keyword evidence="10" id="KW-1185">Reference proteome</keyword>
<keyword evidence="5 7" id="KW-1133">Transmembrane helix</keyword>
<feature type="transmembrane region" description="Helical" evidence="7">
    <location>
        <begin position="137"/>
        <end position="155"/>
    </location>
</feature>
<sequence>MINWITSIMEQFGYFGIFLLITLENIFPPIPSEVILTFGGFMTTKTTLSVIGVISVSTIGSVAGAAILYGIGTQLSVSRLEKIVDKWGHILRVTKKDVQRADAWFDKYGVWTVFFCRLIPLIRSLISIPAGMSHMNFWRFLIFTTAGTIIWNSILVNIGAKVGSSWEKAVGYMDIYSNIIYLFLAVFLIVFVAIFVKKRVKK</sequence>
<dbReference type="InterPro" id="IPR051311">
    <property type="entry name" value="DedA_domain"/>
</dbReference>
<evidence type="ECO:0000256" key="6">
    <source>
        <dbReference type="ARBA" id="ARBA00023136"/>
    </source>
</evidence>
<name>A0A372LR98_9BACI</name>
<evidence type="ECO:0000256" key="3">
    <source>
        <dbReference type="ARBA" id="ARBA00022475"/>
    </source>
</evidence>
<comment type="subcellular location">
    <subcellularLocation>
        <location evidence="1">Cell membrane</location>
        <topology evidence="1">Multi-pass membrane protein</topology>
    </subcellularLocation>
</comment>
<keyword evidence="4 7" id="KW-0812">Transmembrane</keyword>
<evidence type="ECO:0000256" key="5">
    <source>
        <dbReference type="ARBA" id="ARBA00022989"/>
    </source>
</evidence>
<comment type="caution">
    <text evidence="9">The sequence shown here is derived from an EMBL/GenBank/DDBJ whole genome shotgun (WGS) entry which is preliminary data.</text>
</comment>
<feature type="transmembrane region" description="Helical" evidence="7">
    <location>
        <begin position="12"/>
        <end position="30"/>
    </location>
</feature>
<dbReference type="AlphaFoldDB" id="A0A372LR98"/>
<evidence type="ECO:0000256" key="7">
    <source>
        <dbReference type="SAM" id="Phobius"/>
    </source>
</evidence>
<dbReference type="PANTHER" id="PTHR42709">
    <property type="entry name" value="ALKALINE PHOSPHATASE LIKE PROTEIN"/>
    <property type="match status" value="1"/>
</dbReference>
<dbReference type="OrthoDB" id="9813426at2"/>
<evidence type="ECO:0000259" key="8">
    <source>
        <dbReference type="Pfam" id="PF09335"/>
    </source>
</evidence>